<dbReference type="InterPro" id="IPR022790">
    <property type="entry name" value="GH26_dom"/>
</dbReference>
<dbReference type="EMBL" id="PDBW01000001">
    <property type="protein sequence ID" value="PFH03530.1"/>
    <property type="molecule type" value="Genomic_DNA"/>
</dbReference>
<dbReference type="PROSITE" id="PS00448">
    <property type="entry name" value="CLOS_CELLULOSOME_RPT"/>
    <property type="match status" value="1"/>
</dbReference>
<dbReference type="Gene3D" id="1.10.1330.10">
    <property type="entry name" value="Dockerin domain"/>
    <property type="match status" value="1"/>
</dbReference>
<dbReference type="RefSeq" id="WP_003517826.1">
    <property type="nucleotide sequence ID" value="NZ_CP013828.1"/>
</dbReference>
<dbReference type="InterPro" id="IPR017853">
    <property type="entry name" value="GH"/>
</dbReference>
<gene>
    <name evidence="11" type="ORF">M972_112341</name>
</gene>
<dbReference type="PROSITE" id="PS00659">
    <property type="entry name" value="GLYCOSYL_HYDROL_F5"/>
    <property type="match status" value="1"/>
</dbReference>
<dbReference type="GO" id="GO:0030245">
    <property type="term" value="P:cellulose catabolic process"/>
    <property type="evidence" value="ECO:0007669"/>
    <property type="project" value="UniProtKB-KW"/>
</dbReference>
<feature type="active site" description="Proton donor" evidence="7">
    <location>
        <position position="131"/>
    </location>
</feature>
<comment type="caution">
    <text evidence="11">The sequence shown here is derived from an EMBL/GenBank/DDBJ whole genome shotgun (WGS) entry which is preliminary data.</text>
</comment>
<dbReference type="Pfam" id="PF03425">
    <property type="entry name" value="CBM_11"/>
    <property type="match status" value="1"/>
</dbReference>
<feature type="domain" description="GH26" evidence="9">
    <location>
        <begin position="1"/>
        <end position="298"/>
    </location>
</feature>
<comment type="similarity">
    <text evidence="7">Belongs to the glycosyl hydrolase 26 family.</text>
</comment>
<dbReference type="AlphaFoldDB" id="A0AB36TJ46"/>
<name>A0AB36TJ46_ACETH</name>
<dbReference type="InterPro" id="IPR005087">
    <property type="entry name" value="CBM11"/>
</dbReference>
<evidence type="ECO:0000259" key="9">
    <source>
        <dbReference type="PROSITE" id="PS51764"/>
    </source>
</evidence>
<keyword evidence="1" id="KW-0732">Signal</keyword>
<dbReference type="InterPro" id="IPR036439">
    <property type="entry name" value="Dockerin_dom_sf"/>
</dbReference>
<evidence type="ECO:0000313" key="12">
    <source>
        <dbReference type="Proteomes" id="UP000223596"/>
    </source>
</evidence>
<dbReference type="PROSITE" id="PS51764">
    <property type="entry name" value="GH26"/>
    <property type="match status" value="1"/>
</dbReference>
<evidence type="ECO:0000256" key="3">
    <source>
        <dbReference type="ARBA" id="ARBA00023001"/>
    </source>
</evidence>
<dbReference type="Gene3D" id="2.60.120.430">
    <property type="entry name" value="Galactose-binding lectin"/>
    <property type="match status" value="1"/>
</dbReference>
<dbReference type="Pfam" id="PF00404">
    <property type="entry name" value="Dockerin_1"/>
    <property type="match status" value="1"/>
</dbReference>
<evidence type="ECO:0000256" key="7">
    <source>
        <dbReference type="PROSITE-ProRule" id="PRU01100"/>
    </source>
</evidence>
<evidence type="ECO:0000313" key="11">
    <source>
        <dbReference type="EMBL" id="PFH03530.1"/>
    </source>
</evidence>
<feature type="compositionally biased region" description="Low complexity" evidence="8">
    <location>
        <begin position="306"/>
        <end position="324"/>
    </location>
</feature>
<sequence>MKKRLLVSFLVLSIIVGLLSFQSLGNYNSGLKIGAWVGTQPSESAIKSFQELQGRKLDIVHQFINWSTDFSWVRPYADAVYNNGSILMITWEPWEYNTVDIKNGKADAYITRMAQDMKAYGKEIWLRPLHEANGDWYPWAIGYSSRVNTNETYIAAFRHIVDIFRANGATNVKWVFNVNCDNVGNGTSYLGHYPGDNYVDYTSIDGYNWGTTQSWGSQWQSFDQVFSRAYQALASINKPIIIAEFASAEIGGNKARWITEAYNSIRTSYNKVIAAVWFHENKETDWRINSSPEALAAYREAIGAGSSNPTPTPTWTSAPPSSSPKAVDPFEMVRKMGMGTNLGNTLEAPYEGSWSKSAMEYYFDDFKAAGYKNVRIPVRWDNHTMRTYPYTIDKAFLDRVEQVVDWSLSRGFVTIINSHHDDWIKEDYNGNIERFEKIWEQIAERFKNKSENLLFEIMNEPFGNITDEQIDDMNSRILKIIRKTNPTRIVIIGGGYWNSYNTLVNIKIPDDPYLIGTFHYYDPYEFTHKWRGTWGTQEDMDTVVRVFDFVKSWSDRNNIPVYLGEFAVMAYADRTSRVKWYDFISDAALERGFACSVWDNGVFGSLDNDMAIYNRDTRTFDTEILNALFNPGTYPSYSPKPSPTPRPTKPPVTPAVGEKMLDDFEGVLNWGSYSGEGAKVSTKIVSGKTGNGMEVSYTGTTDGYWGTVYSLPDGDWSKWLKISFDIKSVDGSANEIRFMIAEKSINGVGDGEHWVYSITPDSSWKTIEIPFSSFRRRLDYQPPGQDMSGTLDLDNIDSIHFMYANNKSGKFVVDNIKLIGATSDPTPSIKHGDLNFDNAVNSTDLLMLKRYILKSLELGTSEQEEKFKKAADLNRDNKVDSTDLTILKRYLLKAISEIPI</sequence>
<dbReference type="Gene3D" id="3.20.20.80">
    <property type="entry name" value="Glycosidases"/>
    <property type="match status" value="2"/>
</dbReference>
<dbReference type="FunFam" id="1.10.1330.10:FF:000001">
    <property type="entry name" value="Endoglucanase D"/>
    <property type="match status" value="1"/>
</dbReference>
<dbReference type="Pfam" id="PF02156">
    <property type="entry name" value="Glyco_hydro_26"/>
    <property type="match status" value="1"/>
</dbReference>
<evidence type="ECO:0000256" key="5">
    <source>
        <dbReference type="ARBA" id="ARBA00023295"/>
    </source>
</evidence>
<dbReference type="SUPFAM" id="SSF51445">
    <property type="entry name" value="(Trans)glycosidases"/>
    <property type="match status" value="2"/>
</dbReference>
<dbReference type="Proteomes" id="UP000223596">
    <property type="component" value="Unassembled WGS sequence"/>
</dbReference>
<dbReference type="Pfam" id="PF00150">
    <property type="entry name" value="Cellulase"/>
    <property type="match status" value="1"/>
</dbReference>
<evidence type="ECO:0000256" key="2">
    <source>
        <dbReference type="ARBA" id="ARBA00022801"/>
    </source>
</evidence>
<dbReference type="InterPro" id="IPR001547">
    <property type="entry name" value="Glyco_hydro_5"/>
</dbReference>
<evidence type="ECO:0000256" key="1">
    <source>
        <dbReference type="ARBA" id="ARBA00022729"/>
    </source>
</evidence>
<dbReference type="GO" id="GO:0005576">
    <property type="term" value="C:extracellular region"/>
    <property type="evidence" value="ECO:0007669"/>
    <property type="project" value="TreeGrafter"/>
</dbReference>
<keyword evidence="6" id="KW-0624">Polysaccharide degradation</keyword>
<dbReference type="GO" id="GO:0009986">
    <property type="term" value="C:cell surface"/>
    <property type="evidence" value="ECO:0007669"/>
    <property type="project" value="TreeGrafter"/>
</dbReference>
<feature type="domain" description="Dockerin" evidence="10">
    <location>
        <begin position="827"/>
        <end position="900"/>
    </location>
</feature>
<proteinExistence type="inferred from homology"/>
<keyword evidence="2 7" id="KW-0378">Hydrolase</keyword>
<feature type="active site" description="Nucleophile" evidence="7">
    <location>
        <position position="244"/>
    </location>
</feature>
<dbReference type="CDD" id="cd14256">
    <property type="entry name" value="Dockerin_I"/>
    <property type="match status" value="1"/>
</dbReference>
<dbReference type="PANTHER" id="PTHR31297">
    <property type="entry name" value="GLUCAN ENDO-1,6-BETA-GLUCOSIDASE B"/>
    <property type="match status" value="1"/>
</dbReference>
<evidence type="ECO:0000256" key="6">
    <source>
        <dbReference type="ARBA" id="ARBA00023326"/>
    </source>
</evidence>
<evidence type="ECO:0000256" key="8">
    <source>
        <dbReference type="SAM" id="MobiDB-lite"/>
    </source>
</evidence>
<dbReference type="PANTHER" id="PTHR31297:SF17">
    <property type="entry name" value="ENDOGLUCANASE"/>
    <property type="match status" value="1"/>
</dbReference>
<dbReference type="InterPro" id="IPR016134">
    <property type="entry name" value="Dockerin_dom"/>
</dbReference>
<dbReference type="InterPro" id="IPR008979">
    <property type="entry name" value="Galactose-bd-like_sf"/>
</dbReference>
<organism evidence="11 12">
    <name type="scientific">Acetivibrio thermocellus AD2</name>
    <dbReference type="NCBI Taxonomy" id="1138384"/>
    <lineage>
        <taxon>Bacteria</taxon>
        <taxon>Bacillati</taxon>
        <taxon>Bacillota</taxon>
        <taxon>Clostridia</taxon>
        <taxon>Eubacteriales</taxon>
        <taxon>Oscillospiraceae</taxon>
        <taxon>Acetivibrio</taxon>
    </lineage>
</organism>
<dbReference type="GO" id="GO:0008810">
    <property type="term" value="F:cellulase activity"/>
    <property type="evidence" value="ECO:0007669"/>
    <property type="project" value="InterPro"/>
</dbReference>
<evidence type="ECO:0000256" key="4">
    <source>
        <dbReference type="ARBA" id="ARBA00023277"/>
    </source>
</evidence>
<dbReference type="InterPro" id="IPR002105">
    <property type="entry name" value="Dockerin_1_rpt"/>
</dbReference>
<dbReference type="PROSITE" id="PS51766">
    <property type="entry name" value="DOCKERIN"/>
    <property type="match status" value="1"/>
</dbReference>
<dbReference type="InterPro" id="IPR050386">
    <property type="entry name" value="Glycosyl_hydrolase_5"/>
</dbReference>
<dbReference type="SUPFAM" id="SSF63446">
    <property type="entry name" value="Type I dockerin domain"/>
    <property type="match status" value="1"/>
</dbReference>
<reference evidence="11 12" key="1">
    <citation type="submission" date="2017-09" db="EMBL/GenBank/DDBJ databases">
        <title>Evaluation of Pacific Biosciences Sequencing Technology to Finishing C. thermocellum Genome Sequences.</title>
        <authorList>
            <person name="Brown S."/>
        </authorList>
    </citation>
    <scope>NUCLEOTIDE SEQUENCE [LARGE SCALE GENOMIC DNA]</scope>
    <source>
        <strain evidence="11 12">AD2</strain>
    </source>
</reference>
<keyword evidence="5 7" id="KW-0326">Glycosidase</keyword>
<keyword evidence="4" id="KW-0119">Carbohydrate metabolism</keyword>
<keyword evidence="3" id="KW-0136">Cellulose degradation</keyword>
<evidence type="ECO:0000259" key="10">
    <source>
        <dbReference type="PROSITE" id="PS51766"/>
    </source>
</evidence>
<feature type="region of interest" description="Disordered" evidence="8">
    <location>
        <begin position="303"/>
        <end position="326"/>
    </location>
</feature>
<protein>
    <submittedName>
        <fullName evidence="11">Endoglucanase</fullName>
    </submittedName>
</protein>
<dbReference type="InterPro" id="IPR018087">
    <property type="entry name" value="Glyco_hydro_5_CS"/>
</dbReference>
<dbReference type="GO" id="GO:0008422">
    <property type="term" value="F:beta-glucosidase activity"/>
    <property type="evidence" value="ECO:0007669"/>
    <property type="project" value="TreeGrafter"/>
</dbReference>
<dbReference type="SUPFAM" id="SSF49785">
    <property type="entry name" value="Galactose-binding domain-like"/>
    <property type="match status" value="1"/>
</dbReference>
<accession>A0AB36TJ46</accession>